<protein>
    <submittedName>
        <fullName evidence="2">Uncharacterized protein</fullName>
    </submittedName>
</protein>
<dbReference type="Proteomes" id="UP000313359">
    <property type="component" value="Unassembled WGS sequence"/>
</dbReference>
<accession>A0A5C2RUQ7</accession>
<organism evidence="2 3">
    <name type="scientific">Lentinus tigrinus ALCF2SS1-6</name>
    <dbReference type="NCBI Taxonomy" id="1328759"/>
    <lineage>
        <taxon>Eukaryota</taxon>
        <taxon>Fungi</taxon>
        <taxon>Dikarya</taxon>
        <taxon>Basidiomycota</taxon>
        <taxon>Agaricomycotina</taxon>
        <taxon>Agaricomycetes</taxon>
        <taxon>Polyporales</taxon>
        <taxon>Polyporaceae</taxon>
        <taxon>Lentinus</taxon>
    </lineage>
</organism>
<dbReference type="AlphaFoldDB" id="A0A5C2RUQ7"/>
<gene>
    <name evidence="2" type="ORF">L227DRAFT_350917</name>
</gene>
<evidence type="ECO:0000313" key="3">
    <source>
        <dbReference type="Proteomes" id="UP000313359"/>
    </source>
</evidence>
<reference evidence="2" key="1">
    <citation type="journal article" date="2018" name="Genome Biol. Evol.">
        <title>Genomics and development of Lentinus tigrinus, a white-rot wood-decaying mushroom with dimorphic fruiting bodies.</title>
        <authorList>
            <person name="Wu B."/>
            <person name="Xu Z."/>
            <person name="Knudson A."/>
            <person name="Carlson A."/>
            <person name="Chen N."/>
            <person name="Kovaka S."/>
            <person name="LaButti K."/>
            <person name="Lipzen A."/>
            <person name="Pennachio C."/>
            <person name="Riley R."/>
            <person name="Schakwitz W."/>
            <person name="Umezawa K."/>
            <person name="Ohm R.A."/>
            <person name="Grigoriev I.V."/>
            <person name="Nagy L.G."/>
            <person name="Gibbons J."/>
            <person name="Hibbett D."/>
        </authorList>
    </citation>
    <scope>NUCLEOTIDE SEQUENCE [LARGE SCALE GENOMIC DNA]</scope>
    <source>
        <strain evidence="2">ALCF2SS1-6</strain>
    </source>
</reference>
<name>A0A5C2RUQ7_9APHY</name>
<sequence length="237" mass="26091">MIRTMGCVRRGRPREDWRVYVHDAVAIASHPAQINLTLSSPCQVASLPPPSFTLSCPSFFSFSSSPLPSPPRSPRRPVSLLLRLRTPADPRAYPRPTTGARVSARPSPIAHLHDLLSSSGAPYLLVHGVYCVRGRVLVPTRTSLPLPNRVRAPNQPSEQQLAVRATNQTSLSDANVTSPTVSPAQRASLVSPVGLWTAAIRLRLRTRVRVRFRARFKRQSWPAPPPHTPRSRSTYAG</sequence>
<feature type="region of interest" description="Disordered" evidence="1">
    <location>
        <begin position="85"/>
        <end position="105"/>
    </location>
</feature>
<proteinExistence type="predicted"/>
<dbReference type="EMBL" id="ML122307">
    <property type="protein sequence ID" value="RPD54305.1"/>
    <property type="molecule type" value="Genomic_DNA"/>
</dbReference>
<evidence type="ECO:0000256" key="1">
    <source>
        <dbReference type="SAM" id="MobiDB-lite"/>
    </source>
</evidence>
<evidence type="ECO:0000313" key="2">
    <source>
        <dbReference type="EMBL" id="RPD54305.1"/>
    </source>
</evidence>
<keyword evidence="3" id="KW-1185">Reference proteome</keyword>